<dbReference type="PROSITE" id="PS00107">
    <property type="entry name" value="PROTEIN_KINASE_ATP"/>
    <property type="match status" value="1"/>
</dbReference>
<keyword evidence="3" id="KW-1003">Cell membrane</keyword>
<evidence type="ECO:0000256" key="4">
    <source>
        <dbReference type="ARBA" id="ARBA00022679"/>
    </source>
</evidence>
<evidence type="ECO:0000313" key="24">
    <source>
        <dbReference type="Proteomes" id="UP000268350"/>
    </source>
</evidence>
<keyword evidence="12" id="KW-0829">Tyrosine-protein kinase</keyword>
<keyword evidence="6" id="KW-0732">Signal</keyword>
<feature type="binding site" evidence="18">
    <location>
        <position position="1312"/>
    </location>
    <ligand>
        <name>ATP</name>
        <dbReference type="ChEBI" id="CHEBI:30616"/>
    </ligand>
</feature>
<dbReference type="Gene3D" id="2.60.120.200">
    <property type="match status" value="2"/>
</dbReference>
<dbReference type="Pfam" id="PF12810">
    <property type="entry name" value="ALK_LTK_GRD"/>
    <property type="match status" value="1"/>
</dbReference>
<dbReference type="CDD" id="cd00112">
    <property type="entry name" value="LDLa"/>
    <property type="match status" value="1"/>
</dbReference>
<dbReference type="InterPro" id="IPR020635">
    <property type="entry name" value="Tyr_kinase_cat_dom"/>
</dbReference>
<feature type="region of interest" description="Disordered" evidence="19">
    <location>
        <begin position="15"/>
        <end position="51"/>
    </location>
</feature>
<evidence type="ECO:0000256" key="18">
    <source>
        <dbReference type="PROSITE-ProRule" id="PRU10141"/>
    </source>
</evidence>
<dbReference type="PANTHER" id="PTHR24416">
    <property type="entry name" value="TYROSINE-PROTEIN KINASE RECEPTOR"/>
    <property type="match status" value="1"/>
</dbReference>
<accession>A0A3B0IXZ1</accession>
<dbReference type="GO" id="GO:0043235">
    <property type="term" value="C:receptor complex"/>
    <property type="evidence" value="ECO:0007669"/>
    <property type="project" value="TreeGrafter"/>
</dbReference>
<dbReference type="InterPro" id="IPR013320">
    <property type="entry name" value="ConA-like_dom_sf"/>
</dbReference>
<dbReference type="SMART" id="SM00219">
    <property type="entry name" value="TyrKc"/>
    <property type="match status" value="1"/>
</dbReference>
<keyword evidence="14 23" id="KW-0675">Receptor</keyword>
<dbReference type="InterPro" id="IPR017441">
    <property type="entry name" value="Protein_kinase_ATP_BS"/>
</dbReference>
<evidence type="ECO:0000256" key="7">
    <source>
        <dbReference type="ARBA" id="ARBA00022741"/>
    </source>
</evidence>
<evidence type="ECO:0000256" key="14">
    <source>
        <dbReference type="ARBA" id="ARBA00023170"/>
    </source>
</evidence>
<keyword evidence="9 18" id="KW-0067">ATP-binding</keyword>
<proteinExistence type="predicted"/>
<dbReference type="STRING" id="7266.A0A3B0IXZ1"/>
<dbReference type="InterPro" id="IPR002011">
    <property type="entry name" value="Tyr_kinase_rcpt_2_CS"/>
</dbReference>
<dbReference type="InterPro" id="IPR000719">
    <property type="entry name" value="Prot_kinase_dom"/>
</dbReference>
<feature type="region of interest" description="Disordered" evidence="19">
    <location>
        <begin position="1605"/>
        <end position="1636"/>
    </location>
</feature>
<dbReference type="GO" id="GO:0007169">
    <property type="term" value="P:cell surface receptor protein tyrosine kinase signaling pathway"/>
    <property type="evidence" value="ECO:0007669"/>
    <property type="project" value="InterPro"/>
</dbReference>
<keyword evidence="4" id="KW-0808">Transferase</keyword>
<keyword evidence="11 20" id="KW-0472">Membrane</keyword>
<feature type="domain" description="MAM" evidence="22">
    <location>
        <begin position="371"/>
        <end position="535"/>
    </location>
</feature>
<evidence type="ECO:0000256" key="5">
    <source>
        <dbReference type="ARBA" id="ARBA00022692"/>
    </source>
</evidence>
<dbReference type="PROSITE" id="PS00109">
    <property type="entry name" value="PROTEIN_KINASE_TYR"/>
    <property type="match status" value="1"/>
</dbReference>
<dbReference type="EMBL" id="OUUW01000001">
    <property type="protein sequence ID" value="SPP72774.1"/>
    <property type="molecule type" value="Genomic_DNA"/>
</dbReference>
<dbReference type="FunFam" id="1.10.510.10:FF:000113">
    <property type="entry name" value="Tyrosine-protein kinase receptor"/>
    <property type="match status" value="1"/>
</dbReference>
<dbReference type="Pfam" id="PF07714">
    <property type="entry name" value="PK_Tyr_Ser-Thr"/>
    <property type="match status" value="1"/>
</dbReference>
<feature type="domain" description="Protein kinase" evidence="21">
    <location>
        <begin position="1278"/>
        <end position="1547"/>
    </location>
</feature>
<keyword evidence="8 23" id="KW-0418">Kinase</keyword>
<evidence type="ECO:0000256" key="12">
    <source>
        <dbReference type="ARBA" id="ARBA00023137"/>
    </source>
</evidence>
<evidence type="ECO:0000256" key="2">
    <source>
        <dbReference type="ARBA" id="ARBA00011902"/>
    </source>
</evidence>
<feature type="compositionally biased region" description="Polar residues" evidence="19">
    <location>
        <begin position="1736"/>
        <end position="1759"/>
    </location>
</feature>
<feature type="compositionally biased region" description="Low complexity" evidence="19">
    <location>
        <begin position="196"/>
        <end position="206"/>
    </location>
</feature>
<feature type="transmembrane region" description="Helical" evidence="20">
    <location>
        <begin position="70"/>
        <end position="88"/>
    </location>
</feature>
<reference evidence="24" key="1">
    <citation type="submission" date="2018-01" db="EMBL/GenBank/DDBJ databases">
        <authorList>
            <person name="Alioto T."/>
            <person name="Alioto T."/>
        </authorList>
    </citation>
    <scope>NUCLEOTIDE SEQUENCE [LARGE SCALE GENOMIC DNA]</scope>
</reference>
<feature type="region of interest" description="Disordered" evidence="19">
    <location>
        <begin position="1007"/>
        <end position="1032"/>
    </location>
</feature>
<dbReference type="GO" id="GO:0005524">
    <property type="term" value="F:ATP binding"/>
    <property type="evidence" value="ECO:0007669"/>
    <property type="project" value="UniProtKB-UniRule"/>
</dbReference>
<evidence type="ECO:0000256" key="8">
    <source>
        <dbReference type="ARBA" id="ARBA00022777"/>
    </source>
</evidence>
<evidence type="ECO:0000256" key="17">
    <source>
        <dbReference type="PROSITE-ProRule" id="PRU00124"/>
    </source>
</evidence>
<comment type="subcellular location">
    <subcellularLocation>
        <location evidence="1">Cell membrane</location>
        <topology evidence="1">Single-pass type I membrane protein</topology>
    </subcellularLocation>
</comment>
<dbReference type="PROSITE" id="PS50068">
    <property type="entry name" value="LDLRA_2"/>
    <property type="match status" value="1"/>
</dbReference>
<evidence type="ECO:0000256" key="19">
    <source>
        <dbReference type="SAM" id="MobiDB-lite"/>
    </source>
</evidence>
<keyword evidence="24" id="KW-1185">Reference proteome</keyword>
<feature type="compositionally biased region" description="Polar residues" evidence="19">
    <location>
        <begin position="22"/>
        <end position="36"/>
    </location>
</feature>
<dbReference type="InterPro" id="IPR001245">
    <property type="entry name" value="Ser-Thr/Tyr_kinase_cat_dom"/>
</dbReference>
<dbReference type="CDD" id="cd06263">
    <property type="entry name" value="MAM"/>
    <property type="match status" value="2"/>
</dbReference>
<comment type="catalytic activity">
    <reaction evidence="16">
        <text>L-tyrosyl-[protein] + ATP = O-phospho-L-tyrosyl-[protein] + ADP + H(+)</text>
        <dbReference type="Rhea" id="RHEA:10596"/>
        <dbReference type="Rhea" id="RHEA-COMP:10136"/>
        <dbReference type="Rhea" id="RHEA-COMP:20101"/>
        <dbReference type="ChEBI" id="CHEBI:15378"/>
        <dbReference type="ChEBI" id="CHEBI:30616"/>
        <dbReference type="ChEBI" id="CHEBI:46858"/>
        <dbReference type="ChEBI" id="CHEBI:61978"/>
        <dbReference type="ChEBI" id="CHEBI:456216"/>
        <dbReference type="EC" id="2.7.10.1"/>
    </reaction>
</comment>
<keyword evidence="15" id="KW-0325">Glycoprotein</keyword>
<dbReference type="SUPFAM" id="SSF49899">
    <property type="entry name" value="Concanavalin A-like lectins/glucanases"/>
    <property type="match status" value="2"/>
</dbReference>
<keyword evidence="13" id="KW-1015">Disulfide bond</keyword>
<evidence type="ECO:0000256" key="11">
    <source>
        <dbReference type="ARBA" id="ARBA00023136"/>
    </source>
</evidence>
<feature type="compositionally biased region" description="Basic and acidic residues" evidence="19">
    <location>
        <begin position="173"/>
        <end position="183"/>
    </location>
</feature>
<keyword evidence="7 18" id="KW-0547">Nucleotide-binding</keyword>
<dbReference type="GO" id="GO:0045664">
    <property type="term" value="P:regulation of neuron differentiation"/>
    <property type="evidence" value="ECO:0007669"/>
    <property type="project" value="TreeGrafter"/>
</dbReference>
<dbReference type="SUPFAM" id="SSF56112">
    <property type="entry name" value="Protein kinase-like (PK-like)"/>
    <property type="match status" value="1"/>
</dbReference>
<feature type="region of interest" description="Disordered" evidence="19">
    <location>
        <begin position="1658"/>
        <end position="1718"/>
    </location>
</feature>
<feature type="transmembrane region" description="Helical" evidence="20">
    <location>
        <begin position="1190"/>
        <end position="1213"/>
    </location>
</feature>
<organism evidence="23 24">
    <name type="scientific">Drosophila guanche</name>
    <name type="common">Fruit fly</name>
    <dbReference type="NCBI Taxonomy" id="7266"/>
    <lineage>
        <taxon>Eukaryota</taxon>
        <taxon>Metazoa</taxon>
        <taxon>Ecdysozoa</taxon>
        <taxon>Arthropoda</taxon>
        <taxon>Hexapoda</taxon>
        <taxon>Insecta</taxon>
        <taxon>Pterygota</taxon>
        <taxon>Neoptera</taxon>
        <taxon>Endopterygota</taxon>
        <taxon>Diptera</taxon>
        <taxon>Brachycera</taxon>
        <taxon>Muscomorpha</taxon>
        <taxon>Ephydroidea</taxon>
        <taxon>Drosophilidae</taxon>
        <taxon>Drosophila</taxon>
        <taxon>Sophophora</taxon>
    </lineage>
</organism>
<dbReference type="Pfam" id="PF00629">
    <property type="entry name" value="MAM"/>
    <property type="match status" value="2"/>
</dbReference>
<evidence type="ECO:0000256" key="1">
    <source>
        <dbReference type="ARBA" id="ARBA00004251"/>
    </source>
</evidence>
<evidence type="ECO:0000313" key="23">
    <source>
        <dbReference type="EMBL" id="SPP72774.1"/>
    </source>
</evidence>
<keyword evidence="10 20" id="KW-1133">Transmembrane helix</keyword>
<evidence type="ECO:0000256" key="16">
    <source>
        <dbReference type="ARBA" id="ARBA00051243"/>
    </source>
</evidence>
<feature type="compositionally biased region" description="Low complexity" evidence="19">
    <location>
        <begin position="1665"/>
        <end position="1686"/>
    </location>
</feature>
<dbReference type="Gene3D" id="3.30.200.20">
    <property type="entry name" value="Phosphorylase Kinase, domain 1"/>
    <property type="match status" value="1"/>
</dbReference>
<evidence type="ECO:0000256" key="3">
    <source>
        <dbReference type="ARBA" id="ARBA00022475"/>
    </source>
</evidence>
<evidence type="ECO:0000256" key="9">
    <source>
        <dbReference type="ARBA" id="ARBA00022840"/>
    </source>
</evidence>
<dbReference type="GO" id="GO:0005886">
    <property type="term" value="C:plasma membrane"/>
    <property type="evidence" value="ECO:0007669"/>
    <property type="project" value="UniProtKB-SubCell"/>
</dbReference>
<keyword evidence="5 20" id="KW-0812">Transmembrane</keyword>
<protein>
    <recommendedName>
        <fullName evidence="2">receptor protein-tyrosine kinase</fullName>
        <ecNumber evidence="2">2.7.10.1</ecNumber>
    </recommendedName>
</protein>
<dbReference type="InterPro" id="IPR055163">
    <property type="entry name" value="ALK/LTK-like_GRD"/>
</dbReference>
<evidence type="ECO:0000256" key="10">
    <source>
        <dbReference type="ARBA" id="ARBA00022989"/>
    </source>
</evidence>
<dbReference type="FunFam" id="2.60.120.200:FF:000315">
    <property type="entry name" value="Anaplastic lymphoma kinase, isoform A"/>
    <property type="match status" value="1"/>
</dbReference>
<name>A0A3B0IXZ1_DROGU</name>
<dbReference type="InterPro" id="IPR000998">
    <property type="entry name" value="MAM_dom"/>
</dbReference>
<dbReference type="SMART" id="SM00137">
    <property type="entry name" value="MAM"/>
    <property type="match status" value="1"/>
</dbReference>
<dbReference type="Proteomes" id="UP000268350">
    <property type="component" value="Unassembled WGS sequence"/>
</dbReference>
<gene>
    <name evidence="23" type="ORF">DGUA_6G000158</name>
</gene>
<dbReference type="InterPro" id="IPR002172">
    <property type="entry name" value="LDrepeatLR_classA_rpt"/>
</dbReference>
<dbReference type="GO" id="GO:0004714">
    <property type="term" value="F:transmembrane receptor protein tyrosine kinase activity"/>
    <property type="evidence" value="ECO:0007669"/>
    <property type="project" value="UniProtKB-EC"/>
</dbReference>
<evidence type="ECO:0000256" key="6">
    <source>
        <dbReference type="ARBA" id="ARBA00022729"/>
    </source>
</evidence>
<feature type="domain" description="MAM" evidence="22">
    <location>
        <begin position="588"/>
        <end position="776"/>
    </location>
</feature>
<dbReference type="PANTHER" id="PTHR24416:SF604">
    <property type="entry name" value="RECEPTOR PROTEIN-TYROSINE KINASE"/>
    <property type="match status" value="1"/>
</dbReference>
<dbReference type="CDD" id="cd05036">
    <property type="entry name" value="PTKc_ALK_LTK"/>
    <property type="match status" value="1"/>
</dbReference>
<feature type="region of interest" description="Disordered" evidence="19">
    <location>
        <begin position="147"/>
        <end position="206"/>
    </location>
</feature>
<feature type="region of interest" description="Disordered" evidence="19">
    <location>
        <begin position="1736"/>
        <end position="1793"/>
    </location>
</feature>
<dbReference type="InterPro" id="IPR011009">
    <property type="entry name" value="Kinase-like_dom_sf"/>
</dbReference>
<dbReference type="Gene3D" id="1.10.510.10">
    <property type="entry name" value="Transferase(Phosphotransferase) domain 1"/>
    <property type="match status" value="1"/>
</dbReference>
<comment type="caution">
    <text evidence="17">Lacks conserved residue(s) required for the propagation of feature annotation.</text>
</comment>
<dbReference type="PROSITE" id="PS50060">
    <property type="entry name" value="MAM_2"/>
    <property type="match status" value="2"/>
</dbReference>
<evidence type="ECO:0000259" key="22">
    <source>
        <dbReference type="PROSITE" id="PS50060"/>
    </source>
</evidence>
<sequence length="1813" mass="198488">MRPPALIDIRQKLRTSPHRVQPQDTTTLTPATSSPRTHSDTHLVEDSAPSSASWGIWDPARMPRQTQPNWAWLLLVLAIWVGVGPALAQRPLLANHTFNALPNYNGNNNWAGGKQLRNGRLHEQPLPLPLPQPQPTVTVTAGIYDDYEGEAGSRAPPPGGRRETRRRQNLARRGMESLRKELMKPSVGGPGGGISGSSSGYPSYSGTSSIGRIDGLGLGMGSADRYGEQLRQPSGAAAMTAGPVVGPYSTRFPPLYAGVDEQQPKRMYSRKNSISELYKLKKSLNQADEPAGGVTHGNFEGDPVVSPQGVPVDLIQEIKDRIRDTEPNAVRNCRSFWLPLALLANCRSFQNTYSTHTESTPSSEYEYELGVKCNFETPCSWSWVDYPDGFQVMTGTELAKRNMTGLLPGPVADSIDDANGHFLYARVQPSTKPLNLTSPEFSTTMEKCFLEVYMHQSDMSHGLSRVVVEPLHTQESSWVPAEIQGDNFRTWTRKVYRLGRISRDFRIVFEIVPDLKAGQKGHVALDNLRMVNCFPEGTKSEKCSTSQVKCTNNRVPVCIHLPRICDITRDCDEAEDEHQSCDKIPFGGRCDFEEDWCGWRDSGKTTLTWSRHTGSSPTHDTGPDGDHTLQHLLNNTSGYYMLVNMNQHMNDTEKNSIIGFASNAIMLSKTFNPPPSVHGNPDSPYRNSCVVRFFIHQFGKNPGSINLSVVEMKEKENITTTLWWSTKNQGSDWLRAEYVLPNITSKYYLQFEARMGMRIYSDVAVDDFSLSPECFGLNIPEEHLNGYNYWDVRLNLKSPTYRDFEHTNYLELTSCDTRGMIGPTQSQCESAYKEQNKTHILREVHVVEDQSSYKGMQKWKVPNEGHYTIIAKGASGGLGSGGVGSSRGSVAVAVLELHKNEELYFLIGQQGENACIKSMGAPKEAGCGTDHDLDLAQYSFRSKQDMVKNIYIENGAGGGGGGSYVFLLNQAKNEAVPLLVAGGGGGLGIGQYIDEDFQHGQKAKPLQAPESGQINGEPLNKKTAGPGGGWRAKEDQALSPTNGAALLQGGRGGHSCYVELADNGTTVHRHGQGGFGGGGGGCNTGGGGGGYAGGDVYLNESNGEGGSSYISASRSLREIGDVYAGASSGPGSIIIIPAIEGCGCDYRCVAMDEFRSQVRCICPDGWSLKKDNNTACEIREEAGKSSFQHLVSILMFSLAVLFICIAALIFMLYNRYQRKKQTKKRHKMLVEQDLQLTRLRHNIDDSNLNNFNPNYGCDAILNGHIDVNSLPQVGRDSLQLVNALGKGAFGEVYMALYRHRDGDAVEMGVAVKTLREDPKREKEEDFLKEAAIMAKFNHPNMVHLIGVCFDRQPYYIVLELLAGGDLQKFLRENRNTPERPSLLTMKDLLFCALDVAKGCRYMESKRFIHRDIAARNCLLSSKGPGRVVKIADFGMSRDIYRSDYYRKGGKAMLPIKWMPPEAFLDGIFTSKTDVWSFGILLWEVFSLGRSPYPGQHNTQVMELVVRGGRLGTPTECPVSIYKIMADCWNPTPEDRPTFTSLMEHLTTCSQDPSIMNAPLPNILGSTSSDRDDTIIRPPNGEEFCLAVPDYLVPLPSHLAQHLPSGSAYIPPQRKQASACTPPAVSSPATPHPKPVVLPDQQLETSFILPNSKSDQPLLSAGAPITSTAPVSVSPPLAASPRLSPRPAADPEAAPVESQTHNEEGKLISLDTPQPTPTTIQPPLSFTSQLDGITLDPSTLAKSLPNGTGKQSYANVQVNGESEPPKPLTNGNGAVVNGESPTAGGADREPGAPFTIQGYAERYKDNNNHSEISC</sequence>
<evidence type="ECO:0000259" key="21">
    <source>
        <dbReference type="PROSITE" id="PS50011"/>
    </source>
</evidence>
<evidence type="ECO:0000256" key="20">
    <source>
        <dbReference type="SAM" id="Phobius"/>
    </source>
</evidence>
<evidence type="ECO:0000256" key="13">
    <source>
        <dbReference type="ARBA" id="ARBA00023157"/>
    </source>
</evidence>
<dbReference type="PROSITE" id="PS50011">
    <property type="entry name" value="PROTEIN_KINASE_DOM"/>
    <property type="match status" value="1"/>
</dbReference>
<dbReference type="PROSITE" id="PS00239">
    <property type="entry name" value="RECEPTOR_TYR_KIN_II"/>
    <property type="match status" value="1"/>
</dbReference>
<dbReference type="EC" id="2.7.10.1" evidence="2"/>
<dbReference type="InterPro" id="IPR050122">
    <property type="entry name" value="RTK"/>
</dbReference>
<evidence type="ECO:0000256" key="15">
    <source>
        <dbReference type="ARBA" id="ARBA00023180"/>
    </source>
</evidence>
<dbReference type="FunFam" id="2.60.120.200:FF:000193">
    <property type="entry name" value="Tyrosine-protein kinase receptor"/>
    <property type="match status" value="1"/>
</dbReference>
<dbReference type="InterPro" id="IPR008266">
    <property type="entry name" value="Tyr_kinase_AS"/>
</dbReference>
<dbReference type="OrthoDB" id="73209at2759"/>
<dbReference type="PRINTS" id="PR00109">
    <property type="entry name" value="TYRKINASE"/>
</dbReference>